<accession>A0A4S4LCH8</accession>
<comment type="caution">
    <text evidence="1">The sequence shown here is derived from an EMBL/GenBank/DDBJ whole genome shotgun (WGS) entry which is preliminary data.</text>
</comment>
<dbReference type="EMBL" id="SGPK01000146">
    <property type="protein sequence ID" value="THH07380.1"/>
    <property type="molecule type" value="Genomic_DNA"/>
</dbReference>
<proteinExistence type="predicted"/>
<dbReference type="InterPro" id="IPR007150">
    <property type="entry name" value="HUS1/Mec3"/>
</dbReference>
<reference evidence="1 2" key="1">
    <citation type="submission" date="2019-02" db="EMBL/GenBank/DDBJ databases">
        <title>Genome sequencing of the rare red list fungi Phellinidium pouzarii.</title>
        <authorList>
            <person name="Buettner E."/>
            <person name="Kellner H."/>
        </authorList>
    </citation>
    <scope>NUCLEOTIDE SEQUENCE [LARGE SCALE GENOMIC DNA]</scope>
    <source>
        <strain evidence="1 2">DSM 108285</strain>
    </source>
</reference>
<dbReference type="GO" id="GO:0000077">
    <property type="term" value="P:DNA damage checkpoint signaling"/>
    <property type="evidence" value="ECO:0007669"/>
    <property type="project" value="InterPro"/>
</dbReference>
<organism evidence="1 2">
    <name type="scientific">Phellinidium pouzarii</name>
    <dbReference type="NCBI Taxonomy" id="167371"/>
    <lineage>
        <taxon>Eukaryota</taxon>
        <taxon>Fungi</taxon>
        <taxon>Dikarya</taxon>
        <taxon>Basidiomycota</taxon>
        <taxon>Agaricomycotina</taxon>
        <taxon>Agaricomycetes</taxon>
        <taxon>Hymenochaetales</taxon>
        <taxon>Hymenochaetaceae</taxon>
        <taxon>Phellinidium</taxon>
    </lineage>
</organism>
<protein>
    <submittedName>
        <fullName evidence="1">Uncharacterized protein</fullName>
    </submittedName>
</protein>
<dbReference type="GO" id="GO:0030896">
    <property type="term" value="C:checkpoint clamp complex"/>
    <property type="evidence" value="ECO:0007669"/>
    <property type="project" value="InterPro"/>
</dbReference>
<dbReference type="Pfam" id="PF04005">
    <property type="entry name" value="Hus1"/>
    <property type="match status" value="1"/>
</dbReference>
<dbReference type="AlphaFoldDB" id="A0A4S4LCH8"/>
<dbReference type="Gene3D" id="3.70.10.10">
    <property type="match status" value="1"/>
</dbReference>
<dbReference type="Proteomes" id="UP000308199">
    <property type="component" value="Unassembled WGS sequence"/>
</dbReference>
<dbReference type="OrthoDB" id="3020953at2759"/>
<evidence type="ECO:0000313" key="2">
    <source>
        <dbReference type="Proteomes" id="UP000308199"/>
    </source>
</evidence>
<keyword evidence="2" id="KW-1185">Reference proteome</keyword>
<name>A0A4S4LCH8_9AGAM</name>
<feature type="non-terminal residue" evidence="1">
    <location>
        <position position="174"/>
    </location>
</feature>
<evidence type="ECO:0000313" key="1">
    <source>
        <dbReference type="EMBL" id="THH07380.1"/>
    </source>
</evidence>
<sequence length="174" mass="19411">MRFRANIEHVQTFQREFPNPRPKTKRVEKRVEKRVSGLTLLYRDHTGHRETTETVYRAFYRDGDAYYLQRGDGGRGAGLVVSACISTHPSHCAYLTDTDTTLYTCQRQIKVDALFTDYRIQSNASNEINLLLSPEALLAALRSAAGSTEVVVKLAKKHGHAVLSFEIALALGGG</sequence>
<gene>
    <name evidence="1" type="ORF">EW145_g3414</name>
</gene>